<evidence type="ECO:0000313" key="1">
    <source>
        <dbReference type="EMBL" id="KOX68003.1"/>
    </source>
</evidence>
<dbReference type="Proteomes" id="UP000053105">
    <property type="component" value="Unassembled WGS sequence"/>
</dbReference>
<proteinExistence type="predicted"/>
<sequence>MGQHNAICESNLQSYHEQSEHSGLEQVAWQHANRKEASLELIIKKWWPMFRISYQCQFLSSQFLPFPMPIRFPIVPQRRSPKKPSRMSFLLSRDNDSMKDRGDRGAVDARLAANALKFKMEISNEIFITGWLEVGRAFFAASGISMFQKILGHSAIGKGRYKQNANILKKKNAKSINPKHKIPTINPNCLNIERAIIFLKSISKLAINLEINKM</sequence>
<dbReference type="AlphaFoldDB" id="A0A0M8ZR87"/>
<evidence type="ECO:0000313" key="2">
    <source>
        <dbReference type="Proteomes" id="UP000053105"/>
    </source>
</evidence>
<organism evidence="1 2">
    <name type="scientific">Melipona quadrifasciata</name>
    <dbReference type="NCBI Taxonomy" id="166423"/>
    <lineage>
        <taxon>Eukaryota</taxon>
        <taxon>Metazoa</taxon>
        <taxon>Ecdysozoa</taxon>
        <taxon>Arthropoda</taxon>
        <taxon>Hexapoda</taxon>
        <taxon>Insecta</taxon>
        <taxon>Pterygota</taxon>
        <taxon>Neoptera</taxon>
        <taxon>Endopterygota</taxon>
        <taxon>Hymenoptera</taxon>
        <taxon>Apocrita</taxon>
        <taxon>Aculeata</taxon>
        <taxon>Apoidea</taxon>
        <taxon>Anthophila</taxon>
        <taxon>Apidae</taxon>
        <taxon>Melipona</taxon>
    </lineage>
</organism>
<reference evidence="1 2" key="1">
    <citation type="submission" date="2015-07" db="EMBL/GenBank/DDBJ databases">
        <title>The genome of Melipona quadrifasciata.</title>
        <authorList>
            <person name="Pan H."/>
            <person name="Kapheim K."/>
        </authorList>
    </citation>
    <scope>NUCLEOTIDE SEQUENCE [LARGE SCALE GENOMIC DNA]</scope>
    <source>
        <strain evidence="1">0111107301</strain>
        <tissue evidence="1">Whole body</tissue>
    </source>
</reference>
<keyword evidence="2" id="KW-1185">Reference proteome</keyword>
<protein>
    <submittedName>
        <fullName evidence="1">Uncharacterized protein</fullName>
    </submittedName>
</protein>
<name>A0A0M8ZR87_9HYME</name>
<dbReference type="EMBL" id="KQ435959">
    <property type="protein sequence ID" value="KOX68003.1"/>
    <property type="molecule type" value="Genomic_DNA"/>
</dbReference>
<accession>A0A0M8ZR87</accession>
<gene>
    <name evidence="1" type="ORF">WN51_07944</name>
</gene>